<dbReference type="RefSeq" id="WP_092903255.1">
    <property type="nucleotide sequence ID" value="NZ_FOZS01000001.1"/>
</dbReference>
<accession>A0A1I6QUR1</accession>
<gene>
    <name evidence="1" type="ORF">SAMN04488556_1580</name>
</gene>
<name>A0A1I6QUR1_9EURY</name>
<dbReference type="Pfam" id="PF04007">
    <property type="entry name" value="DUF354"/>
    <property type="match status" value="1"/>
</dbReference>
<dbReference type="InterPro" id="IPR007152">
    <property type="entry name" value="DUF354"/>
</dbReference>
<keyword evidence="2" id="KW-1185">Reference proteome</keyword>
<evidence type="ECO:0000313" key="1">
    <source>
        <dbReference type="EMBL" id="SFS56149.1"/>
    </source>
</evidence>
<dbReference type="SUPFAM" id="SSF53756">
    <property type="entry name" value="UDP-Glycosyltransferase/glycogen phosphorylase"/>
    <property type="match status" value="1"/>
</dbReference>
<dbReference type="AlphaFoldDB" id="A0A1I6QUR1"/>
<evidence type="ECO:0008006" key="3">
    <source>
        <dbReference type="Google" id="ProtNLM"/>
    </source>
</evidence>
<evidence type="ECO:0000313" key="2">
    <source>
        <dbReference type="Proteomes" id="UP000199199"/>
    </source>
</evidence>
<dbReference type="PANTHER" id="PTHR39662">
    <property type="entry name" value="DUF354 DOMAIN-CONTAINING PROTEIN-RELATED"/>
    <property type="match status" value="1"/>
</dbReference>
<protein>
    <recommendedName>
        <fullName evidence="3">DUF354 domain-containing protein</fullName>
    </recommendedName>
</protein>
<organism evidence="1 2">
    <name type="scientific">Halostagnicola kamekurae</name>
    <dbReference type="NCBI Taxonomy" id="619731"/>
    <lineage>
        <taxon>Archaea</taxon>
        <taxon>Methanobacteriati</taxon>
        <taxon>Methanobacteriota</taxon>
        <taxon>Stenosarchaea group</taxon>
        <taxon>Halobacteria</taxon>
        <taxon>Halobacteriales</taxon>
        <taxon>Natrialbaceae</taxon>
        <taxon>Halostagnicola</taxon>
    </lineage>
</organism>
<proteinExistence type="predicted"/>
<reference evidence="2" key="1">
    <citation type="submission" date="2016-10" db="EMBL/GenBank/DDBJ databases">
        <authorList>
            <person name="Varghese N."/>
            <person name="Submissions S."/>
        </authorList>
    </citation>
    <scope>NUCLEOTIDE SEQUENCE [LARGE SCALE GENOMIC DNA]</scope>
    <source>
        <strain evidence="2">DSM 22427</strain>
    </source>
</reference>
<dbReference type="PANTHER" id="PTHR39662:SF1">
    <property type="entry name" value="DUF354 DOMAIN-CONTAINING PROTEIN"/>
    <property type="match status" value="1"/>
</dbReference>
<dbReference type="Proteomes" id="UP000199199">
    <property type="component" value="Unassembled WGS sequence"/>
</dbReference>
<dbReference type="EMBL" id="FOZS01000001">
    <property type="protein sequence ID" value="SFS56149.1"/>
    <property type="molecule type" value="Genomic_DNA"/>
</dbReference>
<dbReference type="OrthoDB" id="185087at2157"/>
<sequence>MRVLVFTNTPAHVHTYRNAIDRLVDRGHDVLVLAREYGCTTDLLDFFGITYGVYGSHEATAYSRLEFARELTGQLADIALEARRFEPDVLFGRGPYAAFSGLVTSTPTVLLLDDEPGDFNHTVSRPFADAIITPHATRRDLGPAHYTFDGFKECAYLHPAVYEPIPDIRDRLGVDDDERYAIVRFNAFDALHDVGAAGFSLTQRRDLLEALSEEATVFVSDEAGTMDFRNLPAREYDLHPALLHDAIREAHLLVADTGTIVTEAGLLGTPAIRYGGTEDREFGEFAALADVGLLEECDRYERVRGRALEVLRDGNARARHRERRDAYVSGLVDLTELIVDVAEARGDVEHVLASPRAEAQRPRATTQ</sequence>